<proteinExistence type="predicted"/>
<reference evidence="1" key="1">
    <citation type="submission" date="2022-10" db="EMBL/GenBank/DDBJ databases">
        <title>Culturing micro-colonial fungi from biological soil crusts in the Mojave desert and describing Neophaeococcomyces mojavensis, and introducing the new genera and species Taxawa tesnikishii.</title>
        <authorList>
            <person name="Kurbessoian T."/>
            <person name="Stajich J.E."/>
        </authorList>
    </citation>
    <scope>NUCLEOTIDE SEQUENCE</scope>
    <source>
        <strain evidence="1">JES_112</strain>
    </source>
</reference>
<accession>A0ACC3ADG5</accession>
<name>A0ACC3ADG5_9EURO</name>
<keyword evidence="2" id="KW-1185">Reference proteome</keyword>
<organism evidence="1 2">
    <name type="scientific">Neophaeococcomyces mojaviensis</name>
    <dbReference type="NCBI Taxonomy" id="3383035"/>
    <lineage>
        <taxon>Eukaryota</taxon>
        <taxon>Fungi</taxon>
        <taxon>Dikarya</taxon>
        <taxon>Ascomycota</taxon>
        <taxon>Pezizomycotina</taxon>
        <taxon>Eurotiomycetes</taxon>
        <taxon>Chaetothyriomycetidae</taxon>
        <taxon>Chaetothyriales</taxon>
        <taxon>Chaetothyriales incertae sedis</taxon>
        <taxon>Neophaeococcomyces</taxon>
    </lineage>
</organism>
<protein>
    <submittedName>
        <fullName evidence="1">Uncharacterized protein</fullName>
    </submittedName>
</protein>
<sequence length="575" mass="62344">MNAHSLLRRSTQAAKAISASQIRNCQAPRPTWFRYHQSTLSSSASAPGAIYLPNVTGATRRFASTERTQAEVEGQMEYASAEDPVNDGANKTENGTANKDFSERPQTDAGGTLRHFEGEEIPSPDDLLVLSKAGKRDTARSTAEVATLDRSMGQPLSEAFRTASDAGNNNSHAGSQATSSTDRSRLPEGTVSTLQDVEQRLGGYMKPISEGPFVRYRKVVEVAERIFIEYRVGIDKNFSIRLKFDRTEKANALSAKLMTDLTLVFQALAKLENLACVVLTSQNSTRLPPKTIFCGGADVQDMLSINTPAEAEAFIRTVSGLCTAVRNLPAPVVAEIDGPCIGAGLEVAAACDIRIASTEASFSMPEVKLGIPSVVEARLLCDIVGWGRARHLMLTGERWTAEEALQAGLVTKLFDGKMGLRGVSLVYMQDMATNPAAYKAQKTLMRAWENCSIEGGIEAGVKAFADVWSNEDTKNTTKSLMGKPRKEKLPGGVDSQDQRKQFKKADGVRKTPGKVDAHENVVRRIAGTVKEAPEESETGAISLRKGNVPRYQIRKHMRRHTSANSLGPHQASSSD</sequence>
<comment type="caution">
    <text evidence="1">The sequence shown here is derived from an EMBL/GenBank/DDBJ whole genome shotgun (WGS) entry which is preliminary data.</text>
</comment>
<dbReference type="Proteomes" id="UP001172386">
    <property type="component" value="Unassembled WGS sequence"/>
</dbReference>
<gene>
    <name evidence="1" type="ORF">H2198_003032</name>
</gene>
<evidence type="ECO:0000313" key="1">
    <source>
        <dbReference type="EMBL" id="KAJ9659619.1"/>
    </source>
</evidence>
<dbReference type="EMBL" id="JAPDRQ010000038">
    <property type="protein sequence ID" value="KAJ9659619.1"/>
    <property type="molecule type" value="Genomic_DNA"/>
</dbReference>
<evidence type="ECO:0000313" key="2">
    <source>
        <dbReference type="Proteomes" id="UP001172386"/>
    </source>
</evidence>